<keyword evidence="2" id="KW-1185">Reference proteome</keyword>
<dbReference type="SUPFAM" id="SSF50118">
    <property type="entry name" value="Cell growth inhibitor/plasmid maintenance toxic component"/>
    <property type="match status" value="1"/>
</dbReference>
<dbReference type="Proteomes" id="UP000007161">
    <property type="component" value="Plasmid pMARPI01"/>
</dbReference>
<reference evidence="2" key="2">
    <citation type="submission" date="2012-01" db="EMBL/GenBank/DDBJ databases">
        <title>Complete sequence of plasmid of Marinitoga piezophila KA3.</title>
        <authorList>
            <person name="Lucas S."/>
            <person name="Han J."/>
            <person name="Lapidus A."/>
            <person name="Cheng J.-F."/>
            <person name="Goodwin L."/>
            <person name="Pitluck S."/>
            <person name="Peters L."/>
            <person name="Mikhailova N."/>
            <person name="Teshima H."/>
            <person name="Detter J.C."/>
            <person name="Han C."/>
            <person name="Tapia R."/>
            <person name="Land M."/>
            <person name="Hauser L."/>
            <person name="Kyrpides N."/>
            <person name="Ivanova N."/>
            <person name="Pagani I."/>
            <person name="Jebbar M."/>
            <person name="Vannier P."/>
            <person name="Oger P."/>
            <person name="Cario A."/>
            <person name="Bartlett D."/>
            <person name="Noll K.M."/>
            <person name="Woyke T."/>
        </authorList>
    </citation>
    <scope>NUCLEOTIDE SEQUENCE [LARGE SCALE GENOMIC DNA]</scope>
    <source>
        <strain evidence="2">DSM 14283 / JCM 11233 / KA3</strain>
        <plasmid evidence="2">pMARPI01</plasmid>
    </source>
</reference>
<dbReference type="GO" id="GO:0003677">
    <property type="term" value="F:DNA binding"/>
    <property type="evidence" value="ECO:0007669"/>
    <property type="project" value="InterPro"/>
</dbReference>
<dbReference type="GO" id="GO:0016075">
    <property type="term" value="P:rRNA catabolic process"/>
    <property type="evidence" value="ECO:0007669"/>
    <property type="project" value="TreeGrafter"/>
</dbReference>
<dbReference type="HOGENOM" id="CLU_111058_0_0_0"/>
<name>H2J8G0_MARPK</name>
<protein>
    <submittedName>
        <fullName evidence="1">Growth inhibitor</fullName>
    </submittedName>
</protein>
<evidence type="ECO:0000313" key="1">
    <source>
        <dbReference type="EMBL" id="AEX86504.1"/>
    </source>
</evidence>
<dbReference type="KEGG" id="mpz:Marpi_2131"/>
<accession>H2J8G0</accession>
<dbReference type="GO" id="GO:0004521">
    <property type="term" value="F:RNA endonuclease activity"/>
    <property type="evidence" value="ECO:0007669"/>
    <property type="project" value="TreeGrafter"/>
</dbReference>
<dbReference type="Gene3D" id="2.30.30.110">
    <property type="match status" value="1"/>
</dbReference>
<dbReference type="GO" id="GO:0006402">
    <property type="term" value="P:mRNA catabolic process"/>
    <property type="evidence" value="ECO:0007669"/>
    <property type="project" value="TreeGrafter"/>
</dbReference>
<sequence length="200" mass="23607">MNQKKKLTIDDVKKYIEQVSNYAKKVISKDNMEKIYYSFKGFKIFLDKKLYEDNFDYSKMPRFKRGDIIYVDLGQTIGSELYKIRPVVVIENDNKKSERTIIIAPIKTSNKKGLKTNVDGLVKIGDLSELDDESYVDLKQIRTISKMRIKRLEEIKYLREQGYKGYKLTKLKNEQLDEIDMQIIKIFLKKGKIPEVDIEE</sequence>
<dbReference type="eggNOG" id="COG2337">
    <property type="taxonomic scope" value="Bacteria"/>
</dbReference>
<dbReference type="InterPro" id="IPR011067">
    <property type="entry name" value="Plasmid_toxin/cell-grow_inhib"/>
</dbReference>
<dbReference type="OrthoDB" id="1957237at2"/>
<dbReference type="InterPro" id="IPR003477">
    <property type="entry name" value="PemK-like"/>
</dbReference>
<proteinExistence type="predicted"/>
<gene>
    <name evidence="1" type="ordered locus">Marpi_2131</name>
</gene>
<dbReference type="Pfam" id="PF02452">
    <property type="entry name" value="PemK_toxin"/>
    <property type="match status" value="1"/>
</dbReference>
<dbReference type="EMBL" id="CP003258">
    <property type="protein sequence ID" value="AEX86504.1"/>
    <property type="molecule type" value="Genomic_DNA"/>
</dbReference>
<reference evidence="1 2" key="1">
    <citation type="journal article" date="2012" name="J. Bacteriol.">
        <title>Complete Genome Sequence of the Thermophilic, Piezophilic, Heterotrophic Bacterium Marinitoga piezophila KA3.</title>
        <authorList>
            <person name="Lucas S."/>
            <person name="Han J."/>
            <person name="Lapidus A."/>
            <person name="Cheng J.F."/>
            <person name="Goodwin L.A."/>
            <person name="Pitluck S."/>
            <person name="Peters L."/>
            <person name="Mikhailova N."/>
            <person name="Teshima H."/>
            <person name="Detter J.C."/>
            <person name="Han C."/>
            <person name="Tapia R."/>
            <person name="Land M."/>
            <person name="Hauser L."/>
            <person name="Kyrpides N.C."/>
            <person name="Ivanova N."/>
            <person name="Pagani I."/>
            <person name="Vannier P."/>
            <person name="Oger P."/>
            <person name="Bartlett D.H."/>
            <person name="Noll K.M."/>
            <person name="Woyke T."/>
            <person name="Jebbar M."/>
        </authorList>
    </citation>
    <scope>NUCLEOTIDE SEQUENCE [LARGE SCALE GENOMIC DNA]</scope>
    <source>
        <strain evidence="2">DSM 14283 / JCM 11233 / KA3</strain>
        <plasmid evidence="1 2">pMARPI01</plasmid>
    </source>
</reference>
<dbReference type="RefSeq" id="WP_014293694.1">
    <property type="nucleotide sequence ID" value="NC_016748.1"/>
</dbReference>
<dbReference type="AlphaFoldDB" id="H2J8G0"/>
<evidence type="ECO:0000313" key="2">
    <source>
        <dbReference type="Proteomes" id="UP000007161"/>
    </source>
</evidence>
<dbReference type="PANTHER" id="PTHR33988:SF2">
    <property type="entry name" value="ENDORIBONUCLEASE MAZF"/>
    <property type="match status" value="1"/>
</dbReference>
<dbReference type="PANTHER" id="PTHR33988">
    <property type="entry name" value="ENDORIBONUCLEASE MAZF-RELATED"/>
    <property type="match status" value="1"/>
</dbReference>
<geneLocation type="plasmid" evidence="1 2">
    <name>pMARPI01</name>
</geneLocation>
<organism evidence="1 2">
    <name type="scientific">Marinitoga piezophila (strain DSM 14283 / JCM 11233 / KA3)</name>
    <dbReference type="NCBI Taxonomy" id="443254"/>
    <lineage>
        <taxon>Bacteria</taxon>
        <taxon>Thermotogati</taxon>
        <taxon>Thermotogota</taxon>
        <taxon>Thermotogae</taxon>
        <taxon>Petrotogales</taxon>
        <taxon>Petrotogaceae</taxon>
        <taxon>Marinitoga</taxon>
    </lineage>
</organism>
<keyword evidence="1" id="KW-0614">Plasmid</keyword>